<protein>
    <submittedName>
        <fullName evidence="7">Uncharacterized protein</fullName>
    </submittedName>
</protein>
<evidence type="ECO:0000313" key="7">
    <source>
        <dbReference type="EMBL" id="OMJ76731.1"/>
    </source>
</evidence>
<gene>
    <name evidence="7" type="ORF">SteCoe_23845</name>
</gene>
<comment type="caution">
    <text evidence="7">The sequence shown here is derived from an EMBL/GenBank/DDBJ whole genome shotgun (WGS) entry which is preliminary data.</text>
</comment>
<evidence type="ECO:0000256" key="3">
    <source>
        <dbReference type="ARBA" id="ARBA00022737"/>
    </source>
</evidence>
<comment type="subcellular location">
    <subcellularLocation>
        <location evidence="1">Cell projection</location>
        <location evidence="1">Cilium</location>
    </subcellularLocation>
</comment>
<proteinExistence type="predicted"/>
<keyword evidence="4" id="KW-0969">Cilium</keyword>
<evidence type="ECO:0000256" key="1">
    <source>
        <dbReference type="ARBA" id="ARBA00004138"/>
    </source>
</evidence>
<dbReference type="InterPro" id="IPR050576">
    <property type="entry name" value="Cilia_flagella_integrity"/>
</dbReference>
<sequence>MIKAETQSKSFVDISSRNFQILPRMDPNTKILIADNNSITSLTNLPPSLETLSLARNKIAFLGTLETQSPKLHNLNLTANRLISLEGISSCFHLEELRLANNYVGDDQIGLLLQLENLKILDISHNHLRDSSFIQSLHCLKNLEEFWNSDNDFPDWVLNFPMKNLKKLILDSNKIRILEFKGQMPSLEVLSCKENNLVDIFGMSMCMNIKEIDITGNDISQLSEEWSMLVSLQVLICKTNSLSHLPIIPNLEILDISHNSLSQRIYFSKTLRELYISHNMITEIQPLPNLITADLSYNKLFNLNCIVDAKYLKRLNASYNLLDDIQCVLKDLETCKDIVSLDLRGMEMSQSDFQFFLETFGKLEDFNGENVGDGDQDGKNRKSSAKTSPRWDRMSRSKLFPSCRSSINEVDKSNHISFNQLFVADDKPQPQSPQNEYSMFSDIKLSNSIGSSQNSISKYRELPVTNPFHTFAQETDYEMLAREFEMNKQLQKSENGSKKLCDSLISRKSKEENANAEIQKILPPVHPKRDQGEFMKEMPLDYIKENPLEVFENTPVKIVEKKAELRRFSAENTKNVSVASKNSLTSYLEPKTPNLVLETSKTVSSGYYRDSKITEKEDSTISFDISNDFSREKPPREPLKIIYESHKSKKSRCCRHCGKKKRSVNLQTTFKDKNSTNTNSAPKLIDQATSPMNSALNNHPAIIFRSHSRNSKDFKASEEFSQYSNIPHNVSQKTNLISNPSYFELPTASRRNNSFITEQSRVDTSTLSKSTKRASTPLISYRNNSNRTAESDIIHLLSYSCTPPRPILSSEAGTTITCKLSSKGTEYFLVAQMMEKEQVRVKNVIKTYTYKLQKGMHVSKPENFLNKITPDENALFYYSASEKELESIYNSSEGFETVYNHSCKELFISDSVAEILAWKSVKNSLLIVLVSLKFIRQVKENVYQVLSLKKVIPVYLVEVY</sequence>
<evidence type="ECO:0000256" key="6">
    <source>
        <dbReference type="SAM" id="MobiDB-lite"/>
    </source>
</evidence>
<dbReference type="Pfam" id="PF13516">
    <property type="entry name" value="LRR_6"/>
    <property type="match status" value="1"/>
</dbReference>
<evidence type="ECO:0000256" key="2">
    <source>
        <dbReference type="ARBA" id="ARBA00022614"/>
    </source>
</evidence>
<dbReference type="PANTHER" id="PTHR45973:SF9">
    <property type="entry name" value="LEUCINE-RICH REPEAT-CONTAINING PROTEIN 46"/>
    <property type="match status" value="1"/>
</dbReference>
<dbReference type="PROSITE" id="PS51450">
    <property type="entry name" value="LRR"/>
    <property type="match status" value="4"/>
</dbReference>
<dbReference type="Gene3D" id="3.80.10.10">
    <property type="entry name" value="Ribonuclease Inhibitor"/>
    <property type="match status" value="3"/>
</dbReference>
<dbReference type="AlphaFoldDB" id="A0A1R2BJ12"/>
<dbReference type="OrthoDB" id="676979at2759"/>
<accession>A0A1R2BJ12</accession>
<feature type="region of interest" description="Disordered" evidence="6">
    <location>
        <begin position="368"/>
        <end position="393"/>
    </location>
</feature>
<reference evidence="7 8" key="1">
    <citation type="submission" date="2016-11" db="EMBL/GenBank/DDBJ databases">
        <title>The macronuclear genome of Stentor coeruleus: a giant cell with tiny introns.</title>
        <authorList>
            <person name="Slabodnick M."/>
            <person name="Ruby J.G."/>
            <person name="Reiff S.B."/>
            <person name="Swart E.C."/>
            <person name="Gosai S."/>
            <person name="Prabakaran S."/>
            <person name="Witkowska E."/>
            <person name="Larue G.E."/>
            <person name="Fisher S."/>
            <person name="Freeman R.M."/>
            <person name="Gunawardena J."/>
            <person name="Chu W."/>
            <person name="Stover N.A."/>
            <person name="Gregory B.D."/>
            <person name="Nowacki M."/>
            <person name="Derisi J."/>
            <person name="Roy S.W."/>
            <person name="Marshall W.F."/>
            <person name="Sood P."/>
        </authorList>
    </citation>
    <scope>NUCLEOTIDE SEQUENCE [LARGE SCALE GENOMIC DNA]</scope>
    <source>
        <strain evidence="7">WM001</strain>
    </source>
</reference>
<dbReference type="PANTHER" id="PTHR45973">
    <property type="entry name" value="PROTEIN PHOSPHATASE 1 REGULATORY SUBUNIT SDS22-RELATED"/>
    <property type="match status" value="1"/>
</dbReference>
<dbReference type="SMART" id="SM00365">
    <property type="entry name" value="LRR_SD22"/>
    <property type="match status" value="4"/>
</dbReference>
<dbReference type="InterPro" id="IPR001611">
    <property type="entry name" value="Leu-rich_rpt"/>
</dbReference>
<evidence type="ECO:0000313" key="8">
    <source>
        <dbReference type="Proteomes" id="UP000187209"/>
    </source>
</evidence>
<dbReference type="SUPFAM" id="SSF52058">
    <property type="entry name" value="L domain-like"/>
    <property type="match status" value="1"/>
</dbReference>
<evidence type="ECO:0000256" key="5">
    <source>
        <dbReference type="ARBA" id="ARBA00023273"/>
    </source>
</evidence>
<name>A0A1R2BJ12_9CILI</name>
<dbReference type="Proteomes" id="UP000187209">
    <property type="component" value="Unassembled WGS sequence"/>
</dbReference>
<keyword evidence="5" id="KW-0966">Cell projection</keyword>
<keyword evidence="8" id="KW-1185">Reference proteome</keyword>
<dbReference type="EMBL" id="MPUH01000614">
    <property type="protein sequence ID" value="OMJ76731.1"/>
    <property type="molecule type" value="Genomic_DNA"/>
</dbReference>
<evidence type="ECO:0000256" key="4">
    <source>
        <dbReference type="ARBA" id="ARBA00023069"/>
    </source>
</evidence>
<dbReference type="InterPro" id="IPR032675">
    <property type="entry name" value="LRR_dom_sf"/>
</dbReference>
<keyword evidence="2" id="KW-0433">Leucine-rich repeat</keyword>
<keyword evidence="3" id="KW-0677">Repeat</keyword>
<organism evidence="7 8">
    <name type="scientific">Stentor coeruleus</name>
    <dbReference type="NCBI Taxonomy" id="5963"/>
    <lineage>
        <taxon>Eukaryota</taxon>
        <taxon>Sar</taxon>
        <taxon>Alveolata</taxon>
        <taxon>Ciliophora</taxon>
        <taxon>Postciliodesmatophora</taxon>
        <taxon>Heterotrichea</taxon>
        <taxon>Heterotrichida</taxon>
        <taxon>Stentoridae</taxon>
        <taxon>Stentor</taxon>
    </lineage>
</organism>